<feature type="signal peptide" evidence="1">
    <location>
        <begin position="1"/>
        <end position="25"/>
    </location>
</feature>
<keyword evidence="1" id="KW-0732">Signal</keyword>
<accession>A0A328C7I3</accession>
<gene>
    <name evidence="2" type="ORF">DL240_07615</name>
</gene>
<evidence type="ECO:0000256" key="1">
    <source>
        <dbReference type="SAM" id="SignalP"/>
    </source>
</evidence>
<dbReference type="OrthoDB" id="5519185at2"/>
<dbReference type="EMBL" id="QHKO01000003">
    <property type="protein sequence ID" value="RAL22758.1"/>
    <property type="molecule type" value="Genomic_DNA"/>
</dbReference>
<reference evidence="2 3" key="1">
    <citation type="submission" date="2018-05" db="EMBL/GenBank/DDBJ databases">
        <title>Lujinxingia marina gen. nov. sp. nov., a new facultative anaerobic member of the class Deltaproteobacteria, and proposal of Lujinxingaceae fam. nov.</title>
        <authorList>
            <person name="Li C.-M."/>
        </authorList>
    </citation>
    <scope>NUCLEOTIDE SEQUENCE [LARGE SCALE GENOMIC DNA]</scope>
    <source>
        <strain evidence="2 3">B210</strain>
    </source>
</reference>
<keyword evidence="3" id="KW-1185">Reference proteome</keyword>
<dbReference type="AlphaFoldDB" id="A0A328C7I3"/>
<sequence length="86" mass="9326">MKRLATCLMLLTTLTLATTQLGCKAAECTQMVDCCKEVADLPGVGASCKGLAMDTRDPQTCRTVTRTVRYMLEDRGAEIPAVCQRP</sequence>
<evidence type="ECO:0000313" key="3">
    <source>
        <dbReference type="Proteomes" id="UP000249169"/>
    </source>
</evidence>
<evidence type="ECO:0000313" key="2">
    <source>
        <dbReference type="EMBL" id="RAL22758.1"/>
    </source>
</evidence>
<organism evidence="2 3">
    <name type="scientific">Lujinxingia litoralis</name>
    <dbReference type="NCBI Taxonomy" id="2211119"/>
    <lineage>
        <taxon>Bacteria</taxon>
        <taxon>Deltaproteobacteria</taxon>
        <taxon>Bradymonadales</taxon>
        <taxon>Lujinxingiaceae</taxon>
        <taxon>Lujinxingia</taxon>
    </lineage>
</organism>
<dbReference type="RefSeq" id="WP_111729286.1">
    <property type="nucleotide sequence ID" value="NZ_QHKO01000003.1"/>
</dbReference>
<name>A0A328C7I3_9DELT</name>
<comment type="caution">
    <text evidence="2">The sequence shown here is derived from an EMBL/GenBank/DDBJ whole genome shotgun (WGS) entry which is preliminary data.</text>
</comment>
<feature type="chain" id="PRO_5016394652" evidence="1">
    <location>
        <begin position="26"/>
        <end position="86"/>
    </location>
</feature>
<dbReference type="Proteomes" id="UP000249169">
    <property type="component" value="Unassembled WGS sequence"/>
</dbReference>
<proteinExistence type="predicted"/>
<protein>
    <submittedName>
        <fullName evidence="2">Uncharacterized protein</fullName>
    </submittedName>
</protein>